<dbReference type="Pfam" id="PF00535">
    <property type="entry name" value="Glycos_transf_2"/>
    <property type="match status" value="1"/>
</dbReference>
<dbReference type="InterPro" id="IPR029044">
    <property type="entry name" value="Nucleotide-diphossugar_trans"/>
</dbReference>
<dbReference type="AlphaFoldDB" id="A0A199NU73"/>
<evidence type="ECO:0000259" key="1">
    <source>
        <dbReference type="Pfam" id="PF00535"/>
    </source>
</evidence>
<dbReference type="InterPro" id="IPR050834">
    <property type="entry name" value="Glycosyltransf_2"/>
</dbReference>
<gene>
    <name evidence="2" type="ORF">AN277_0203070</name>
</gene>
<dbReference type="CDD" id="cd00761">
    <property type="entry name" value="Glyco_tranf_GTA_type"/>
    <property type="match status" value="1"/>
</dbReference>
<dbReference type="Proteomes" id="UP000053171">
    <property type="component" value="Unassembled WGS sequence"/>
</dbReference>
<organism evidence="2 3">
    <name type="scientific">Rothia kristinae</name>
    <dbReference type="NCBI Taxonomy" id="37923"/>
    <lineage>
        <taxon>Bacteria</taxon>
        <taxon>Bacillati</taxon>
        <taxon>Actinomycetota</taxon>
        <taxon>Actinomycetes</taxon>
        <taxon>Micrococcales</taxon>
        <taxon>Micrococcaceae</taxon>
        <taxon>Rothia</taxon>
    </lineage>
</organism>
<keyword evidence="3" id="KW-1185">Reference proteome</keyword>
<dbReference type="PANTHER" id="PTHR43685:SF2">
    <property type="entry name" value="GLYCOSYLTRANSFERASE 2-LIKE DOMAIN-CONTAINING PROTEIN"/>
    <property type="match status" value="1"/>
</dbReference>
<dbReference type="SUPFAM" id="SSF53448">
    <property type="entry name" value="Nucleotide-diphospho-sugar transferases"/>
    <property type="match status" value="1"/>
</dbReference>
<dbReference type="RefSeq" id="WP_254303279.1">
    <property type="nucleotide sequence ID" value="NZ_LJBJ02000004.1"/>
</dbReference>
<evidence type="ECO:0000313" key="2">
    <source>
        <dbReference type="EMBL" id="OAX52365.1"/>
    </source>
</evidence>
<sequence length="344" mass="38112">MTPRTSIIMPVHRTGGRVIGAIRSALAQTDPDFELLVLIDGSPEDSQQVRAFLAEHPDERVRVFDDEQNRGVSAVRNRGLDQARGEWICFLDADDRYRPHYLATLHAFAADQGADVAACGHTLVRTTGEEQDRFRTPAGVLTGRQAAVKLLRDEMTSFVWDKLVRRDTVGDIRFLPDVHRGEDTVFCAAVLTAARRVVVVPSSLYEYGVGAGSLTWGRVTPPEESLRLMHGLARAVGDLLDAPEGRRAYTVTWVLIFLNAAQQSLMRRMLLPRLSDSLSAEARQEESAQALAVIRDSRRRITWRQLAGTASAAPLYAAAGALLKLSPALYRLIYGSYVRRTYGL</sequence>
<name>A0A199NU73_9MICC</name>
<accession>A0A199NU73</accession>
<dbReference type="Gene3D" id="3.90.550.10">
    <property type="entry name" value="Spore Coat Polysaccharide Biosynthesis Protein SpsA, Chain A"/>
    <property type="match status" value="1"/>
</dbReference>
<evidence type="ECO:0000313" key="3">
    <source>
        <dbReference type="Proteomes" id="UP000053171"/>
    </source>
</evidence>
<proteinExistence type="predicted"/>
<protein>
    <recommendedName>
        <fullName evidence="1">Glycosyltransferase 2-like domain-containing protein</fullName>
    </recommendedName>
</protein>
<dbReference type="EMBL" id="LJBJ02000004">
    <property type="protein sequence ID" value="OAX52365.1"/>
    <property type="molecule type" value="Genomic_DNA"/>
</dbReference>
<feature type="domain" description="Glycosyltransferase 2-like" evidence="1">
    <location>
        <begin position="6"/>
        <end position="126"/>
    </location>
</feature>
<dbReference type="InterPro" id="IPR001173">
    <property type="entry name" value="Glyco_trans_2-like"/>
</dbReference>
<dbReference type="PANTHER" id="PTHR43685">
    <property type="entry name" value="GLYCOSYLTRANSFERASE"/>
    <property type="match status" value="1"/>
</dbReference>
<comment type="caution">
    <text evidence="2">The sequence shown here is derived from an EMBL/GenBank/DDBJ whole genome shotgun (WGS) entry which is preliminary data.</text>
</comment>
<reference evidence="2" key="1">
    <citation type="submission" date="2016-06" db="EMBL/GenBank/DDBJ databases">
        <title>Identification of putative biosynthetic pathways for the production of bioactive secondary metabolites by the marine actinomycete Kocuria kristinae RUTW2-3.</title>
        <authorList>
            <person name="Waterworth S.C."/>
            <person name="Walmsley T.A."/>
            <person name="Matongo T."/>
            <person name="Davies-Coleman M.T."/>
            <person name="Dorrington R.A."/>
        </authorList>
    </citation>
    <scope>NUCLEOTIDE SEQUENCE [LARGE SCALE GENOMIC DNA]</scope>
    <source>
        <strain evidence="2">RUTW2-3</strain>
    </source>
</reference>